<dbReference type="GO" id="GO:0003676">
    <property type="term" value="F:nucleic acid binding"/>
    <property type="evidence" value="ECO:0007669"/>
    <property type="project" value="InterPro"/>
</dbReference>
<dbReference type="GO" id="GO:0008270">
    <property type="term" value="F:zinc ion binding"/>
    <property type="evidence" value="ECO:0007669"/>
    <property type="project" value="UniProtKB-KW"/>
</dbReference>
<dbReference type="SMART" id="SM00343">
    <property type="entry name" value="ZnF_C2HC"/>
    <property type="match status" value="1"/>
</dbReference>
<feature type="non-terminal residue" evidence="4">
    <location>
        <position position="621"/>
    </location>
</feature>
<dbReference type="SUPFAM" id="SSF57756">
    <property type="entry name" value="Retrovirus zinc finger-like domains"/>
    <property type="match status" value="1"/>
</dbReference>
<dbReference type="InterPro" id="IPR001878">
    <property type="entry name" value="Znf_CCHC"/>
</dbReference>
<comment type="caution">
    <text evidence="4">The sequence shown here is derived from an EMBL/GenBank/DDBJ whole genome shotgun (WGS) entry which is preliminary data.</text>
</comment>
<keyword evidence="1" id="KW-0862">Zinc</keyword>
<dbReference type="AlphaFoldDB" id="A0A699K4G2"/>
<accession>A0A699K4G2</accession>
<dbReference type="PROSITE" id="PS50158">
    <property type="entry name" value="ZF_CCHC"/>
    <property type="match status" value="1"/>
</dbReference>
<keyword evidence="1" id="KW-0863">Zinc-finger</keyword>
<evidence type="ECO:0000259" key="3">
    <source>
        <dbReference type="PROSITE" id="PS50158"/>
    </source>
</evidence>
<proteinExistence type="predicted"/>
<feature type="domain" description="CCHC-type" evidence="3">
    <location>
        <begin position="258"/>
        <end position="271"/>
    </location>
</feature>
<organism evidence="4">
    <name type="scientific">Tanacetum cinerariifolium</name>
    <name type="common">Dalmatian daisy</name>
    <name type="synonym">Chrysanthemum cinerariifolium</name>
    <dbReference type="NCBI Taxonomy" id="118510"/>
    <lineage>
        <taxon>Eukaryota</taxon>
        <taxon>Viridiplantae</taxon>
        <taxon>Streptophyta</taxon>
        <taxon>Embryophyta</taxon>
        <taxon>Tracheophyta</taxon>
        <taxon>Spermatophyta</taxon>
        <taxon>Magnoliopsida</taxon>
        <taxon>eudicotyledons</taxon>
        <taxon>Gunneridae</taxon>
        <taxon>Pentapetalae</taxon>
        <taxon>asterids</taxon>
        <taxon>campanulids</taxon>
        <taxon>Asterales</taxon>
        <taxon>Asteraceae</taxon>
        <taxon>Asteroideae</taxon>
        <taxon>Anthemideae</taxon>
        <taxon>Anthemidinae</taxon>
        <taxon>Tanacetum</taxon>
    </lineage>
</organism>
<feature type="coiled-coil region" evidence="2">
    <location>
        <begin position="413"/>
        <end position="482"/>
    </location>
</feature>
<keyword evidence="1" id="KW-0479">Metal-binding</keyword>
<gene>
    <name evidence="4" type="ORF">Tci_647564</name>
</gene>
<evidence type="ECO:0000256" key="2">
    <source>
        <dbReference type="SAM" id="Coils"/>
    </source>
</evidence>
<reference evidence="4" key="1">
    <citation type="journal article" date="2019" name="Sci. Rep.">
        <title>Draft genome of Tanacetum cinerariifolium, the natural source of mosquito coil.</title>
        <authorList>
            <person name="Yamashiro T."/>
            <person name="Shiraishi A."/>
            <person name="Satake H."/>
            <person name="Nakayama K."/>
        </authorList>
    </citation>
    <scope>NUCLEOTIDE SEQUENCE</scope>
</reference>
<name>A0A699K4G2_TANCI</name>
<keyword evidence="2" id="KW-0175">Coiled coil</keyword>
<dbReference type="InterPro" id="IPR036875">
    <property type="entry name" value="Znf_CCHC_sf"/>
</dbReference>
<protein>
    <recommendedName>
        <fullName evidence="3">CCHC-type domain-containing protein</fullName>
    </recommendedName>
</protein>
<sequence length="621" mass="71604">MQTQTSNTLHNAIMEAGGKDRPPMLAPDKEVPISVGSSVTTTETYMENYKNVSQDIRDQLNAEAEVVQIILTGIDNDIYSTVDAFVLMHVRCGKQLKDGKSLESYYSRFYKMMNELVRNQCDVTNHQVNVQFLLQLQPEWQRFVSLVKQSQELKTVSYHKLYDILKQHQNEVNELRAERIARKAIVNSPQPIYDEEPSMVAEDDEMSKDKEIDKLIANQDNSPRINRGAGYDNKRLSHVAGARETVGITVVQKSGIQCYNCKEFGHVAKKCHKPKRAKDAAYHREKMLLCKQEEAGIQLNAEQADWRDDTDDESEDQELKAHYMYMAKIQEVSPDAADSGPIFDSEPLQKISNDDHYNVFASESEHPEQFKFVHDTYPIEQDEHNVIIDSLDTSYDREQIDQNDDDADLANERELLASLIEKLKCEIDDSKNRNKFLETSSKVLVDKLKGEIEDFKDKNKSLESSNNRFKEANNKLSETNALMYTDLKKFKAELDRRNDVEYASKVEIDCAKAKWDLISYKMDYQKSFNKYTQTINDLNQTISEMKKKLCAHPETISILSQAKEAQIKLYKTRKDKELDKVIALENKVKVLDNIVYKTSQSAISFGNLESLRHWMENLLNH</sequence>
<dbReference type="Gene3D" id="4.10.60.10">
    <property type="entry name" value="Zinc finger, CCHC-type"/>
    <property type="match status" value="1"/>
</dbReference>
<dbReference type="EMBL" id="BKCJ010481949">
    <property type="protein sequence ID" value="GFA75592.1"/>
    <property type="molecule type" value="Genomic_DNA"/>
</dbReference>
<evidence type="ECO:0000256" key="1">
    <source>
        <dbReference type="PROSITE-ProRule" id="PRU00047"/>
    </source>
</evidence>
<evidence type="ECO:0000313" key="4">
    <source>
        <dbReference type="EMBL" id="GFA75592.1"/>
    </source>
</evidence>